<dbReference type="SUPFAM" id="SSF46785">
    <property type="entry name" value="Winged helix' DNA-binding domain"/>
    <property type="match status" value="1"/>
</dbReference>
<reference evidence="9 12" key="2">
    <citation type="submission" date="2015-11" db="EMBL/GenBank/DDBJ databases">
        <authorList>
            <person name="Sahl J."/>
            <person name="Wagner D."/>
            <person name="Keim P."/>
        </authorList>
    </citation>
    <scope>NUCLEOTIDE SEQUENCE [LARGE SCALE GENOMIC DNA]</scope>
    <source>
        <strain evidence="9 12">MSMB1157</strain>
    </source>
</reference>
<evidence type="ECO:0000313" key="12">
    <source>
        <dbReference type="Proteomes" id="UP000070119"/>
    </source>
</evidence>
<keyword evidence="3" id="KW-0805">Transcription regulation</keyword>
<dbReference type="SMART" id="SM00347">
    <property type="entry name" value="HTH_MARR"/>
    <property type="match status" value="1"/>
</dbReference>
<dbReference type="InterPro" id="IPR000835">
    <property type="entry name" value="HTH_MarR-typ"/>
</dbReference>
<dbReference type="GO" id="GO:0003677">
    <property type="term" value="F:DNA binding"/>
    <property type="evidence" value="ECO:0007669"/>
    <property type="project" value="UniProtKB-KW"/>
</dbReference>
<dbReference type="GO" id="GO:0005737">
    <property type="term" value="C:cytoplasm"/>
    <property type="evidence" value="ECO:0007669"/>
    <property type="project" value="UniProtKB-SubCell"/>
</dbReference>
<dbReference type="Proteomes" id="UP000057910">
    <property type="component" value="Unassembled WGS sequence"/>
</dbReference>
<keyword evidence="2" id="KW-0963">Cytoplasm</keyword>
<evidence type="ECO:0000259" key="6">
    <source>
        <dbReference type="PROSITE" id="PS50995"/>
    </source>
</evidence>
<name>A0A104H6Y7_9BURK</name>
<accession>A0A104H6Y7</accession>
<dbReference type="InterPro" id="IPR036388">
    <property type="entry name" value="WH-like_DNA-bd_sf"/>
</dbReference>
<dbReference type="InterPro" id="IPR036390">
    <property type="entry name" value="WH_DNA-bd_sf"/>
</dbReference>
<keyword evidence="5" id="KW-0804">Transcription</keyword>
<dbReference type="Proteomes" id="UP000056732">
    <property type="component" value="Unassembled WGS sequence"/>
</dbReference>
<evidence type="ECO:0000256" key="1">
    <source>
        <dbReference type="ARBA" id="ARBA00004496"/>
    </source>
</evidence>
<feature type="domain" description="HTH marR-type" evidence="6">
    <location>
        <begin position="12"/>
        <end position="150"/>
    </location>
</feature>
<evidence type="ECO:0000313" key="7">
    <source>
        <dbReference type="EMBL" id="KVN82130.1"/>
    </source>
</evidence>
<dbReference type="PANTHER" id="PTHR33164">
    <property type="entry name" value="TRANSCRIPTIONAL REGULATOR, MARR FAMILY"/>
    <property type="match status" value="1"/>
</dbReference>
<dbReference type="Proteomes" id="UP000070119">
    <property type="component" value="Chromosome 2"/>
</dbReference>
<dbReference type="PANTHER" id="PTHR33164:SF5">
    <property type="entry name" value="ORGANIC HYDROPEROXIDE RESISTANCE TRANSCRIPTIONAL REGULATOR"/>
    <property type="match status" value="1"/>
</dbReference>
<evidence type="ECO:0000313" key="8">
    <source>
        <dbReference type="EMBL" id="KVT40594.1"/>
    </source>
</evidence>
<dbReference type="EMBL" id="LPAD01000078">
    <property type="protein sequence ID" value="KVN82130.1"/>
    <property type="molecule type" value="Genomic_DNA"/>
</dbReference>
<evidence type="ECO:0000313" key="9">
    <source>
        <dbReference type="EMBL" id="KWZ54231.1"/>
    </source>
</evidence>
<dbReference type="InterPro" id="IPR039422">
    <property type="entry name" value="MarR/SlyA-like"/>
</dbReference>
<dbReference type="Gene3D" id="1.10.10.10">
    <property type="entry name" value="Winged helix-like DNA-binding domain superfamily/Winged helix DNA-binding domain"/>
    <property type="match status" value="1"/>
</dbReference>
<reference evidence="10 11" key="1">
    <citation type="submission" date="2015-11" db="EMBL/GenBank/DDBJ databases">
        <title>Expanding the genomic diversity of Burkholderia species for the development of highly accurate diagnostics.</title>
        <authorList>
            <person name="Sahl J."/>
            <person name="Keim P."/>
            <person name="Wagner D."/>
        </authorList>
    </citation>
    <scope>NUCLEOTIDE SEQUENCE [LARGE SCALE GENOMIC DNA]</scope>
    <source>
        <strain evidence="8 10">MSMB1137WGS</strain>
        <strain evidence="7 11">MSMB1585WGS</strain>
    </source>
</reference>
<evidence type="ECO:0000256" key="3">
    <source>
        <dbReference type="ARBA" id="ARBA00023015"/>
    </source>
</evidence>
<evidence type="ECO:0000256" key="5">
    <source>
        <dbReference type="ARBA" id="ARBA00023163"/>
    </source>
</evidence>
<sequence>MDRPPTLPQTLDEQLCFALYSTSHAMTKAYKPLLDKLSLTYPQYLAMLVLWERDDIAVKDIAARLDLDPATVTPLLKRLEALGYVERVRSAADERVVNVRLTTDGRALREKARSVPADLFCAMQQTPEFLVRLRTDLKQLRDALAASNDR</sequence>
<dbReference type="PROSITE" id="PS50995">
    <property type="entry name" value="HTH_MARR_2"/>
    <property type="match status" value="1"/>
</dbReference>
<dbReference type="GO" id="GO:0006950">
    <property type="term" value="P:response to stress"/>
    <property type="evidence" value="ECO:0007669"/>
    <property type="project" value="TreeGrafter"/>
</dbReference>
<dbReference type="Pfam" id="PF22381">
    <property type="entry name" value="Staph_reg_Sar_Rot"/>
    <property type="match status" value="1"/>
</dbReference>
<gene>
    <name evidence="7" type="ORF">WJ68_18650</name>
    <name evidence="8" type="ORF">WK53_20480</name>
    <name evidence="9" type="ORF">WK57_25835</name>
</gene>
<dbReference type="PRINTS" id="PR00598">
    <property type="entry name" value="HTHMARR"/>
</dbReference>
<dbReference type="InterPro" id="IPR055166">
    <property type="entry name" value="Transc_reg_Sar_Rot_HTH"/>
</dbReference>
<dbReference type="EMBL" id="LNJU01000005">
    <property type="protein sequence ID" value="KWZ54231.1"/>
    <property type="molecule type" value="Genomic_DNA"/>
</dbReference>
<evidence type="ECO:0000256" key="2">
    <source>
        <dbReference type="ARBA" id="ARBA00022490"/>
    </source>
</evidence>
<comment type="caution">
    <text evidence="9">The sequence shown here is derived from an EMBL/GenBank/DDBJ whole genome shotgun (WGS) entry which is preliminary data.</text>
</comment>
<organism evidence="9 12">
    <name type="scientific">Burkholderia ubonensis</name>
    <dbReference type="NCBI Taxonomy" id="101571"/>
    <lineage>
        <taxon>Bacteria</taxon>
        <taxon>Pseudomonadati</taxon>
        <taxon>Pseudomonadota</taxon>
        <taxon>Betaproteobacteria</taxon>
        <taxon>Burkholderiales</taxon>
        <taxon>Burkholderiaceae</taxon>
        <taxon>Burkholderia</taxon>
        <taxon>Burkholderia cepacia complex</taxon>
    </lineage>
</organism>
<dbReference type="RefSeq" id="WP_042588749.1">
    <property type="nucleotide sequence ID" value="NZ_CAJPGD010000002.1"/>
</dbReference>
<evidence type="ECO:0000313" key="10">
    <source>
        <dbReference type="Proteomes" id="UP000056732"/>
    </source>
</evidence>
<proteinExistence type="predicted"/>
<dbReference type="GO" id="GO:0003700">
    <property type="term" value="F:DNA-binding transcription factor activity"/>
    <property type="evidence" value="ECO:0007669"/>
    <property type="project" value="InterPro"/>
</dbReference>
<dbReference type="EMBL" id="LPDO01000154">
    <property type="protein sequence ID" value="KVT40594.1"/>
    <property type="molecule type" value="Genomic_DNA"/>
</dbReference>
<protein>
    <submittedName>
        <fullName evidence="9">MarR family transcriptional regulator</fullName>
    </submittedName>
</protein>
<dbReference type="FunFam" id="1.10.10.10:FF:000163">
    <property type="entry name" value="MarR family transcriptional regulator"/>
    <property type="match status" value="1"/>
</dbReference>
<evidence type="ECO:0000313" key="11">
    <source>
        <dbReference type="Proteomes" id="UP000057910"/>
    </source>
</evidence>
<dbReference type="AlphaFoldDB" id="A0A104H6Y7"/>
<evidence type="ECO:0000256" key="4">
    <source>
        <dbReference type="ARBA" id="ARBA00023125"/>
    </source>
</evidence>
<keyword evidence="4" id="KW-0238">DNA-binding</keyword>
<comment type="subcellular location">
    <subcellularLocation>
        <location evidence="1">Cytoplasm</location>
    </subcellularLocation>
</comment>